<dbReference type="GO" id="GO:0003677">
    <property type="term" value="F:DNA binding"/>
    <property type="evidence" value="ECO:0007669"/>
    <property type="project" value="InterPro"/>
</dbReference>
<name>A0A1Y6L5W7_ZYMTR</name>
<gene>
    <name evidence="6" type="ORF">ZT1A5_G1160</name>
</gene>
<keyword evidence="2" id="KW-0479">Metal-binding</keyword>
<organism evidence="6 7">
    <name type="scientific">Zymoseptoria tritici ST99CH_1A5</name>
    <dbReference type="NCBI Taxonomy" id="1276529"/>
    <lineage>
        <taxon>Eukaryota</taxon>
        <taxon>Fungi</taxon>
        <taxon>Dikarya</taxon>
        <taxon>Ascomycota</taxon>
        <taxon>Pezizomycotina</taxon>
        <taxon>Dothideomycetes</taxon>
        <taxon>Dothideomycetidae</taxon>
        <taxon>Mycosphaerellales</taxon>
        <taxon>Mycosphaerellaceae</taxon>
        <taxon>Zymoseptoria</taxon>
    </lineage>
</organism>
<dbReference type="SMART" id="SM00066">
    <property type="entry name" value="GAL4"/>
    <property type="match status" value="1"/>
</dbReference>
<dbReference type="InterPro" id="IPR001138">
    <property type="entry name" value="Zn2Cys6_DnaBD"/>
</dbReference>
<dbReference type="PANTHER" id="PTHR31001">
    <property type="entry name" value="UNCHARACTERIZED TRANSCRIPTIONAL REGULATORY PROTEIN"/>
    <property type="match status" value="1"/>
</dbReference>
<sequence>MESSGAGTPQQQHTRLACQACQRRKIKCDRLSPCCGQCQRSNLSCTQSTRKARTRHVKRAGDSELRNRIAKLESLVESLSGDAGLPQDEATRREDEEAETSVNTASIVPSALGKYIGSDFWQSLTGEVQSLRDALEDEESDVETDGTPPGPPTAPNGNPTAPTHDLIVCPPNSIFVMPGALQEPSPQMARELHEIYHRNVDTVFKATHRPTIKAFLEGGSYLGLPHEAPANRVLQAAIWFAAVSAIQDQECVARFGIPKSDLQSQFRRHVDVALSQADFINTNDLATVTGAVIYVASSRMSDLSRRAWTLTGLIIRIAYGIGLHREIPTHTPYTKEVRRRIWHTILVLDTFASVDRGTQPLCDTDSTVTPCPTLCNDEDFDENSTSIPTRTGICDMTFTLMCHSAASLTMRLSLSETSPTGETWQQRLELAQKLSKDFHQNYFRYCDPADPFHRFLHAVGRTMISSAILRAVRPLQRHVSSIPPRVDSSFVLQLAVNAMRDSEAVKDDPEAEGWRWMVWVQWHALGVSLAGLCSIRDTELAGQAWELVERAYELNGGHVADTRSGMLWRPIEKLYRKASAFRDGGEQAKGKITAPTTAAVSNGNGAMNTSPPVAVSQAQVPSPPLPDMSMPLQSGYQGFSPLQGGDLSWMDWERIMEDISGSVDPLVGGVQGMDMGVSVMSNVGMGGNGLGVESGINGVAKVDGTGYGGVNGYGNFNADMDGHGNGGYGWTYPNANGPL</sequence>
<feature type="domain" description="Zn(2)-C6 fungal-type" evidence="5">
    <location>
        <begin position="17"/>
        <end position="47"/>
    </location>
</feature>
<dbReference type="GO" id="GO:0006351">
    <property type="term" value="P:DNA-templated transcription"/>
    <property type="evidence" value="ECO:0007669"/>
    <property type="project" value="InterPro"/>
</dbReference>
<evidence type="ECO:0000256" key="2">
    <source>
        <dbReference type="ARBA" id="ARBA00022723"/>
    </source>
</evidence>
<dbReference type="InterPro" id="IPR036864">
    <property type="entry name" value="Zn2-C6_fun-type_DNA-bd_sf"/>
</dbReference>
<evidence type="ECO:0000256" key="1">
    <source>
        <dbReference type="ARBA" id="ARBA00004123"/>
    </source>
</evidence>
<dbReference type="AlphaFoldDB" id="A0A1Y6L5W7"/>
<dbReference type="PROSITE" id="PS50048">
    <property type="entry name" value="ZN2_CY6_FUNGAL_2"/>
    <property type="match status" value="1"/>
</dbReference>
<dbReference type="InterPro" id="IPR050613">
    <property type="entry name" value="Sec_Metabolite_Reg"/>
</dbReference>
<protein>
    <recommendedName>
        <fullName evidence="5">Zn(2)-C6 fungal-type domain-containing protein</fullName>
    </recommendedName>
</protein>
<dbReference type="CDD" id="cd00067">
    <property type="entry name" value="GAL4"/>
    <property type="match status" value="1"/>
</dbReference>
<evidence type="ECO:0000313" key="7">
    <source>
        <dbReference type="Proteomes" id="UP000215453"/>
    </source>
</evidence>
<dbReference type="Pfam" id="PF04082">
    <property type="entry name" value="Fungal_trans"/>
    <property type="match status" value="1"/>
</dbReference>
<proteinExistence type="predicted"/>
<accession>A0A1Y6L5W7</accession>
<evidence type="ECO:0000256" key="4">
    <source>
        <dbReference type="SAM" id="MobiDB-lite"/>
    </source>
</evidence>
<feature type="region of interest" description="Disordered" evidence="4">
    <location>
        <begin position="132"/>
        <end position="164"/>
    </location>
</feature>
<evidence type="ECO:0000259" key="5">
    <source>
        <dbReference type="PROSITE" id="PS50048"/>
    </source>
</evidence>
<dbReference type="PANTHER" id="PTHR31001:SF50">
    <property type="entry name" value="ZN(II)2CYS6 TRANSCRIPTION FACTOR (EUROFUNG)"/>
    <property type="match status" value="1"/>
</dbReference>
<feature type="region of interest" description="Disordered" evidence="4">
    <location>
        <begin position="80"/>
        <end position="103"/>
    </location>
</feature>
<dbReference type="GO" id="GO:0005634">
    <property type="term" value="C:nucleus"/>
    <property type="evidence" value="ECO:0007669"/>
    <property type="project" value="UniProtKB-SubCell"/>
</dbReference>
<evidence type="ECO:0000256" key="3">
    <source>
        <dbReference type="ARBA" id="ARBA00023242"/>
    </source>
</evidence>
<reference evidence="6 7" key="1">
    <citation type="submission" date="2016-10" db="EMBL/GenBank/DDBJ databases">
        <authorList>
            <person name="Varghese N."/>
        </authorList>
    </citation>
    <scope>NUCLEOTIDE SEQUENCE [LARGE SCALE GENOMIC DNA]</scope>
</reference>
<dbReference type="GO" id="GO:0008270">
    <property type="term" value="F:zinc ion binding"/>
    <property type="evidence" value="ECO:0007669"/>
    <property type="project" value="InterPro"/>
</dbReference>
<evidence type="ECO:0000313" key="6">
    <source>
        <dbReference type="EMBL" id="SMY19725.1"/>
    </source>
</evidence>
<keyword evidence="3" id="KW-0539">Nucleus</keyword>
<dbReference type="CDD" id="cd12148">
    <property type="entry name" value="fungal_TF_MHR"/>
    <property type="match status" value="1"/>
</dbReference>
<feature type="compositionally biased region" description="Acidic residues" evidence="4">
    <location>
        <begin position="135"/>
        <end position="144"/>
    </location>
</feature>
<dbReference type="GO" id="GO:0000981">
    <property type="term" value="F:DNA-binding transcription factor activity, RNA polymerase II-specific"/>
    <property type="evidence" value="ECO:0007669"/>
    <property type="project" value="InterPro"/>
</dbReference>
<comment type="subcellular location">
    <subcellularLocation>
        <location evidence="1">Nucleus</location>
    </subcellularLocation>
</comment>
<dbReference type="InterPro" id="IPR007219">
    <property type="entry name" value="XnlR_reg_dom"/>
</dbReference>
<dbReference type="Pfam" id="PF00172">
    <property type="entry name" value="Zn_clus"/>
    <property type="match status" value="1"/>
</dbReference>
<dbReference type="SUPFAM" id="SSF57701">
    <property type="entry name" value="Zn2/Cys6 DNA-binding domain"/>
    <property type="match status" value="1"/>
</dbReference>
<dbReference type="Proteomes" id="UP000215453">
    <property type="component" value="Chromosome 1"/>
</dbReference>
<dbReference type="SMART" id="SM00906">
    <property type="entry name" value="Fungal_trans"/>
    <property type="match status" value="1"/>
</dbReference>
<dbReference type="Gene3D" id="4.10.240.10">
    <property type="entry name" value="Zn(2)-C6 fungal-type DNA-binding domain"/>
    <property type="match status" value="1"/>
</dbReference>
<dbReference type="EMBL" id="LT882676">
    <property type="protein sequence ID" value="SMY19725.1"/>
    <property type="molecule type" value="Genomic_DNA"/>
</dbReference>